<evidence type="ECO:0000256" key="6">
    <source>
        <dbReference type="ARBA" id="ARBA00022946"/>
    </source>
</evidence>
<dbReference type="SUPFAM" id="SSF47005">
    <property type="entry name" value="Peripheral subunit-binding domain of 2-oxo acid dehydrogenase complex"/>
    <property type="match status" value="1"/>
</dbReference>
<evidence type="ECO:0000259" key="13">
    <source>
        <dbReference type="PROSITE" id="PS51826"/>
    </source>
</evidence>
<dbReference type="PROSITE" id="PS50968">
    <property type="entry name" value="BIOTINYL_LIPOYL"/>
    <property type="match status" value="1"/>
</dbReference>
<dbReference type="EC" id="2.3.1.-" evidence="10"/>
<dbReference type="SUPFAM" id="SSF51230">
    <property type="entry name" value="Single hybrid motif"/>
    <property type="match status" value="1"/>
</dbReference>
<dbReference type="Pfam" id="PF02817">
    <property type="entry name" value="E3_binding"/>
    <property type="match status" value="1"/>
</dbReference>
<dbReference type="InterPro" id="IPR023213">
    <property type="entry name" value="CAT-like_dom_sf"/>
</dbReference>
<evidence type="ECO:0000259" key="12">
    <source>
        <dbReference type="PROSITE" id="PS50968"/>
    </source>
</evidence>
<evidence type="ECO:0000256" key="7">
    <source>
        <dbReference type="ARBA" id="ARBA00023128"/>
    </source>
</evidence>
<comment type="subcellular location">
    <subcellularLocation>
        <location evidence="2">Mitochondrion matrix</location>
    </subcellularLocation>
</comment>
<comment type="similarity">
    <text evidence="3 10">Belongs to the 2-oxoacid dehydrogenase family.</text>
</comment>
<evidence type="ECO:0000256" key="2">
    <source>
        <dbReference type="ARBA" id="ARBA00004305"/>
    </source>
</evidence>
<evidence type="ECO:0000256" key="11">
    <source>
        <dbReference type="SAM" id="MobiDB-lite"/>
    </source>
</evidence>
<comment type="caution">
    <text evidence="14">The sequence shown here is derived from an EMBL/GenBank/DDBJ whole genome shotgun (WGS) entry which is preliminary data.</text>
</comment>
<proteinExistence type="inferred from homology"/>
<dbReference type="GO" id="GO:0005759">
    <property type="term" value="C:mitochondrial matrix"/>
    <property type="evidence" value="ECO:0007669"/>
    <property type="project" value="UniProtKB-SubCell"/>
</dbReference>
<dbReference type="SUPFAM" id="SSF52777">
    <property type="entry name" value="CoA-dependent acyltransferases"/>
    <property type="match status" value="1"/>
</dbReference>
<evidence type="ECO:0000313" key="14">
    <source>
        <dbReference type="EMBL" id="KAJ1525855.1"/>
    </source>
</evidence>
<dbReference type="Pfam" id="PF00364">
    <property type="entry name" value="Biotin_lipoyl"/>
    <property type="match status" value="1"/>
</dbReference>
<dbReference type="FunFam" id="3.30.559.10:FF:000027">
    <property type="entry name" value="Dihydrolipoamide acetyltransferase component of pyruvate dehydrogenase complex"/>
    <property type="match status" value="1"/>
</dbReference>
<keyword evidence="8 10" id="KW-0012">Acyltransferase</keyword>
<dbReference type="Pfam" id="PF00198">
    <property type="entry name" value="2-oxoacid_dh"/>
    <property type="match status" value="1"/>
</dbReference>
<dbReference type="InterPro" id="IPR001078">
    <property type="entry name" value="2-oxoacid_DH_actylTfrase"/>
</dbReference>
<feature type="region of interest" description="Disordered" evidence="11">
    <location>
        <begin position="203"/>
        <end position="223"/>
    </location>
</feature>
<dbReference type="Proteomes" id="UP001075354">
    <property type="component" value="Chromosome 7"/>
</dbReference>
<dbReference type="CDD" id="cd06849">
    <property type="entry name" value="lipoyl_domain"/>
    <property type="match status" value="1"/>
</dbReference>
<reference evidence="14" key="1">
    <citation type="submission" date="2022-12" db="EMBL/GenBank/DDBJ databases">
        <title>Chromosome-level genome assembly of the bean flower thrips Megalurothrips usitatus.</title>
        <authorList>
            <person name="Ma L."/>
            <person name="Liu Q."/>
            <person name="Li H."/>
            <person name="Cai W."/>
        </authorList>
    </citation>
    <scope>NUCLEOTIDE SEQUENCE</scope>
    <source>
        <strain evidence="14">Cailab_2022a</strain>
    </source>
</reference>
<keyword evidence="4 10" id="KW-0808">Transferase</keyword>
<dbReference type="GO" id="GO:0005829">
    <property type="term" value="C:cytosol"/>
    <property type="evidence" value="ECO:0007669"/>
    <property type="project" value="UniProtKB-ARBA"/>
</dbReference>
<evidence type="ECO:0000256" key="8">
    <source>
        <dbReference type="ARBA" id="ARBA00023315"/>
    </source>
</evidence>
<keyword evidence="7" id="KW-0496">Mitochondrion</keyword>
<keyword evidence="6" id="KW-0809">Transit peptide</keyword>
<comment type="cofactor">
    <cofactor evidence="1 10">
        <name>(R)-lipoate</name>
        <dbReference type="ChEBI" id="CHEBI:83088"/>
    </cofactor>
</comment>
<dbReference type="GO" id="GO:0043754">
    <property type="term" value="F:dihydrolipoamide branched chain acyltransferase activity"/>
    <property type="evidence" value="ECO:0007669"/>
    <property type="project" value="UniProtKB-EC"/>
</dbReference>
<dbReference type="GO" id="GO:0016407">
    <property type="term" value="F:acetyltransferase activity"/>
    <property type="evidence" value="ECO:0007669"/>
    <property type="project" value="TreeGrafter"/>
</dbReference>
<dbReference type="FunFam" id="4.10.320.10:FF:000002">
    <property type="entry name" value="Dihydrolipoamide acetyltransferase component of pyruvate dehydrogenase complex"/>
    <property type="match status" value="1"/>
</dbReference>
<evidence type="ECO:0000256" key="3">
    <source>
        <dbReference type="ARBA" id="ARBA00007317"/>
    </source>
</evidence>
<dbReference type="AlphaFoldDB" id="A0AAV7XQX5"/>
<dbReference type="PROSITE" id="PS51826">
    <property type="entry name" value="PSBD"/>
    <property type="match status" value="1"/>
</dbReference>
<dbReference type="PANTHER" id="PTHR43178">
    <property type="entry name" value="DIHYDROLIPOAMIDE ACETYLTRANSFERASE COMPONENT OF PYRUVATE DEHYDROGENASE COMPLEX"/>
    <property type="match status" value="1"/>
</dbReference>
<feature type="domain" description="Lipoyl-binding" evidence="12">
    <location>
        <begin position="49"/>
        <end position="124"/>
    </location>
</feature>
<gene>
    <name evidence="14" type="ORF">ONE63_009050</name>
</gene>
<feature type="domain" description="Peripheral subunit-binding (PSBD)" evidence="13">
    <location>
        <begin position="162"/>
        <end position="199"/>
    </location>
</feature>
<dbReference type="PROSITE" id="PS00189">
    <property type="entry name" value="LIPOYL"/>
    <property type="match status" value="1"/>
</dbReference>
<dbReference type="Gene3D" id="2.40.50.100">
    <property type="match status" value="1"/>
</dbReference>
<dbReference type="InterPro" id="IPR036625">
    <property type="entry name" value="E3-bd_dom_sf"/>
</dbReference>
<dbReference type="InterPro" id="IPR011053">
    <property type="entry name" value="Single_hybrid_motif"/>
</dbReference>
<protein>
    <recommendedName>
        <fullName evidence="10">Dihydrolipoamide acetyltransferase component of pyruvate dehydrogenase complex</fullName>
        <ecNumber evidence="10">2.3.1.-</ecNumber>
    </recommendedName>
</protein>
<dbReference type="InterPro" id="IPR050743">
    <property type="entry name" value="2-oxoacid_DH_E2_comp"/>
</dbReference>
<sequence length="460" mass="50020">MQYLKSSSQWRSVLQLLKYTESHSAMKPLMCGDLYHRRYFHRTSVHFAIVPFKLSDIGEGITEVTVKEWFVKVGDKVAQFDNVCEVQSDKASVTITSRYDGVISKLHYEVDDIAKVGLPLVDIDVEATEVGESSGSDSSDSGRDSDSSANTSQSFTSNAKALATPAVRRIAGEHKVEISKVKGSGKSGRVMKEDILAYIAGKQVSSSSPPSSQAQPSTSQRAPVPAFMGADRTVPISGYMKTMVKTMTAANAVPHFVYSDEIDVGPLIEMRLKMKKSAETRSIKLTYMPFFLKAVSLALTEFPMLNASVNSECTEVTYKARHNIGFAMDTTNGLIVPNIKDVQSLKIFDIAQESNRIIEAGRNGTLAPKDITGGTFSLSNIGSIGGTYMKPVLLVPEVAIGALGRFQKLPRFGKSGAVEEANIVNVSWAADHRVIDGATVAKFSNVFKELIENPVELVVQ</sequence>
<evidence type="ECO:0000256" key="1">
    <source>
        <dbReference type="ARBA" id="ARBA00001938"/>
    </source>
</evidence>
<accession>A0AAV7XQX5</accession>
<feature type="compositionally biased region" description="Low complexity" evidence="11">
    <location>
        <begin position="205"/>
        <end position="220"/>
    </location>
</feature>
<evidence type="ECO:0000256" key="10">
    <source>
        <dbReference type="RuleBase" id="RU003423"/>
    </source>
</evidence>
<dbReference type="InterPro" id="IPR000089">
    <property type="entry name" value="Biotin_lipoyl"/>
</dbReference>
<evidence type="ECO:0000256" key="9">
    <source>
        <dbReference type="ARBA" id="ARBA00051775"/>
    </source>
</evidence>
<organism evidence="14 15">
    <name type="scientific">Megalurothrips usitatus</name>
    <name type="common">bean blossom thrips</name>
    <dbReference type="NCBI Taxonomy" id="439358"/>
    <lineage>
        <taxon>Eukaryota</taxon>
        <taxon>Metazoa</taxon>
        <taxon>Ecdysozoa</taxon>
        <taxon>Arthropoda</taxon>
        <taxon>Hexapoda</taxon>
        <taxon>Insecta</taxon>
        <taxon>Pterygota</taxon>
        <taxon>Neoptera</taxon>
        <taxon>Paraneoptera</taxon>
        <taxon>Thysanoptera</taxon>
        <taxon>Terebrantia</taxon>
        <taxon>Thripoidea</taxon>
        <taxon>Thripidae</taxon>
        <taxon>Megalurothrips</taxon>
    </lineage>
</organism>
<dbReference type="GO" id="GO:0031405">
    <property type="term" value="F:lipoic acid binding"/>
    <property type="evidence" value="ECO:0007669"/>
    <property type="project" value="TreeGrafter"/>
</dbReference>
<comment type="catalytic activity">
    <reaction evidence="9">
        <text>N(6)-[(R)-dihydrolipoyl]-L-lysyl-[protein] + 2-methylpropanoyl-CoA = N(6)-[(R)-S(8)-2-methylpropanoyldihydrolipoyl]-L-lysyl-[protein] + CoA</text>
        <dbReference type="Rhea" id="RHEA:18865"/>
        <dbReference type="Rhea" id="RHEA-COMP:10475"/>
        <dbReference type="Rhea" id="RHEA-COMP:10497"/>
        <dbReference type="ChEBI" id="CHEBI:57287"/>
        <dbReference type="ChEBI" id="CHEBI:57338"/>
        <dbReference type="ChEBI" id="CHEBI:83100"/>
        <dbReference type="ChEBI" id="CHEBI:83142"/>
        <dbReference type="EC" id="2.3.1.168"/>
    </reaction>
    <physiologicalReaction direction="left-to-right" evidence="9">
        <dbReference type="Rhea" id="RHEA:18866"/>
    </physiologicalReaction>
</comment>
<evidence type="ECO:0000256" key="5">
    <source>
        <dbReference type="ARBA" id="ARBA00022823"/>
    </source>
</evidence>
<dbReference type="Gene3D" id="4.10.320.10">
    <property type="entry name" value="E3-binding domain"/>
    <property type="match status" value="1"/>
</dbReference>
<dbReference type="PANTHER" id="PTHR43178:SF5">
    <property type="entry name" value="LIPOAMIDE ACYLTRANSFERASE COMPONENT OF BRANCHED-CHAIN ALPHA-KETO ACID DEHYDROGENASE COMPLEX, MITOCHONDRIAL"/>
    <property type="match status" value="1"/>
</dbReference>
<dbReference type="EMBL" id="JAPTSV010000007">
    <property type="protein sequence ID" value="KAJ1525855.1"/>
    <property type="molecule type" value="Genomic_DNA"/>
</dbReference>
<evidence type="ECO:0000256" key="4">
    <source>
        <dbReference type="ARBA" id="ARBA00022679"/>
    </source>
</evidence>
<feature type="region of interest" description="Disordered" evidence="11">
    <location>
        <begin position="129"/>
        <end position="157"/>
    </location>
</feature>
<dbReference type="Gene3D" id="3.30.559.10">
    <property type="entry name" value="Chloramphenicol acetyltransferase-like domain"/>
    <property type="match status" value="1"/>
</dbReference>
<keyword evidence="5 10" id="KW-0450">Lipoyl</keyword>
<evidence type="ECO:0000313" key="15">
    <source>
        <dbReference type="Proteomes" id="UP001075354"/>
    </source>
</evidence>
<keyword evidence="15" id="KW-1185">Reference proteome</keyword>
<dbReference type="InterPro" id="IPR004167">
    <property type="entry name" value="PSBD"/>
</dbReference>
<dbReference type="FunFam" id="2.40.50.100:FF:000013">
    <property type="entry name" value="Dihydrolipoamide acetyltransferase component of pyruvate dehydrogenase complex"/>
    <property type="match status" value="1"/>
</dbReference>
<name>A0AAV7XQX5_9NEOP</name>
<dbReference type="InterPro" id="IPR003016">
    <property type="entry name" value="2-oxoA_DH_lipoyl-BS"/>
</dbReference>